<comment type="similarity">
    <text evidence="2 9">Belongs to the SLC41A transporter family.</text>
</comment>
<keyword evidence="12" id="KW-1185">Reference proteome</keyword>
<dbReference type="InterPro" id="IPR000644">
    <property type="entry name" value="CBS_dom"/>
</dbReference>
<dbReference type="SUPFAM" id="SSF54631">
    <property type="entry name" value="CBS-domain pair"/>
    <property type="match status" value="1"/>
</dbReference>
<organism evidence="11 12">
    <name type="scientific">Koleobacter methoxysyntrophicus</name>
    <dbReference type="NCBI Taxonomy" id="2751313"/>
    <lineage>
        <taxon>Bacteria</taxon>
        <taxon>Bacillati</taxon>
        <taxon>Bacillota</taxon>
        <taxon>Clostridia</taxon>
        <taxon>Koleobacterales</taxon>
        <taxon>Koleobacteraceae</taxon>
        <taxon>Koleobacter</taxon>
    </lineage>
</organism>
<evidence type="ECO:0000256" key="8">
    <source>
        <dbReference type="PROSITE-ProRule" id="PRU00703"/>
    </source>
</evidence>
<comment type="caution">
    <text evidence="9">Lacks conserved residue(s) required for the propagation of feature annotation.</text>
</comment>
<name>A0A8A0RQ29_9FIRM</name>
<evidence type="ECO:0000313" key="11">
    <source>
        <dbReference type="EMBL" id="QSQ10353.1"/>
    </source>
</evidence>
<dbReference type="SMART" id="SM00924">
    <property type="entry name" value="MgtE_N"/>
    <property type="match status" value="1"/>
</dbReference>
<dbReference type="InterPro" id="IPR006667">
    <property type="entry name" value="SLC41_membr_dom"/>
</dbReference>
<accession>A0A8A0RQ29</accession>
<dbReference type="Pfam" id="PF00571">
    <property type="entry name" value="CBS"/>
    <property type="match status" value="1"/>
</dbReference>
<dbReference type="Pfam" id="PF03448">
    <property type="entry name" value="MgtE_N"/>
    <property type="match status" value="1"/>
</dbReference>
<proteinExistence type="inferred from homology"/>
<dbReference type="SUPFAM" id="SSF161093">
    <property type="entry name" value="MgtE membrane domain-like"/>
    <property type="match status" value="1"/>
</dbReference>
<evidence type="ECO:0000256" key="4">
    <source>
        <dbReference type="ARBA" id="ARBA00022692"/>
    </source>
</evidence>
<dbReference type="NCBIfam" id="TIGR00400">
    <property type="entry name" value="mgtE"/>
    <property type="match status" value="1"/>
</dbReference>
<gene>
    <name evidence="11" type="ORF">H0A61_02758</name>
</gene>
<keyword evidence="6 9" id="KW-1133">Transmembrane helix</keyword>
<feature type="transmembrane region" description="Helical" evidence="9">
    <location>
        <begin position="432"/>
        <end position="450"/>
    </location>
</feature>
<dbReference type="RefSeq" id="WP_206707662.1">
    <property type="nucleotide sequence ID" value="NZ_CP059066.1"/>
</dbReference>
<dbReference type="Gene3D" id="1.25.60.10">
    <property type="entry name" value="MgtE N-terminal domain-like"/>
    <property type="match status" value="1"/>
</dbReference>
<feature type="transmembrane region" description="Helical" evidence="9">
    <location>
        <begin position="358"/>
        <end position="379"/>
    </location>
</feature>
<feature type="domain" description="CBS" evidence="10">
    <location>
        <begin position="201"/>
        <end position="257"/>
    </location>
</feature>
<dbReference type="Pfam" id="PF01769">
    <property type="entry name" value="MgtE"/>
    <property type="match status" value="1"/>
</dbReference>
<dbReference type="KEGG" id="kme:H0A61_02758"/>
<dbReference type="SMART" id="SM00116">
    <property type="entry name" value="CBS"/>
    <property type="match status" value="2"/>
</dbReference>
<evidence type="ECO:0000256" key="6">
    <source>
        <dbReference type="ARBA" id="ARBA00022989"/>
    </source>
</evidence>
<dbReference type="GO" id="GO:0005886">
    <property type="term" value="C:plasma membrane"/>
    <property type="evidence" value="ECO:0007669"/>
    <property type="project" value="UniProtKB-SubCell"/>
</dbReference>
<keyword evidence="9" id="KW-1003">Cell membrane</keyword>
<keyword evidence="8" id="KW-0129">CBS domain</keyword>
<keyword evidence="4 9" id="KW-0812">Transmembrane</keyword>
<dbReference type="Gene3D" id="3.10.580.10">
    <property type="entry name" value="CBS-domain"/>
    <property type="match status" value="1"/>
</dbReference>
<dbReference type="Gene3D" id="1.10.357.20">
    <property type="entry name" value="SLC41 divalent cation transporters, integral membrane domain"/>
    <property type="match status" value="1"/>
</dbReference>
<dbReference type="Proteomes" id="UP000662904">
    <property type="component" value="Chromosome"/>
</dbReference>
<dbReference type="InterPro" id="IPR046342">
    <property type="entry name" value="CBS_dom_sf"/>
</dbReference>
<dbReference type="InterPro" id="IPR006669">
    <property type="entry name" value="MgtE_transporter"/>
</dbReference>
<comment type="subcellular location">
    <subcellularLocation>
        <location evidence="9">Cell membrane</location>
        <topology evidence="9">Multi-pass membrane protein</topology>
    </subcellularLocation>
    <subcellularLocation>
        <location evidence="1">Membrane</location>
        <topology evidence="1">Multi-pass membrane protein</topology>
    </subcellularLocation>
</comment>
<dbReference type="CDD" id="cd04606">
    <property type="entry name" value="CBS_pair_Mg_transporter"/>
    <property type="match status" value="1"/>
</dbReference>
<dbReference type="PANTHER" id="PTHR43773">
    <property type="entry name" value="MAGNESIUM TRANSPORTER MGTE"/>
    <property type="match status" value="1"/>
</dbReference>
<keyword evidence="7 9" id="KW-0472">Membrane</keyword>
<evidence type="ECO:0000256" key="7">
    <source>
        <dbReference type="ARBA" id="ARBA00023136"/>
    </source>
</evidence>
<evidence type="ECO:0000256" key="5">
    <source>
        <dbReference type="ARBA" id="ARBA00022842"/>
    </source>
</evidence>
<keyword evidence="9" id="KW-0479">Metal-binding</keyword>
<dbReference type="InterPro" id="IPR038076">
    <property type="entry name" value="MgtE_N_sf"/>
</dbReference>
<dbReference type="GO" id="GO:0015095">
    <property type="term" value="F:magnesium ion transmembrane transporter activity"/>
    <property type="evidence" value="ECO:0007669"/>
    <property type="project" value="UniProtKB-UniRule"/>
</dbReference>
<protein>
    <recommendedName>
        <fullName evidence="9">Magnesium transporter MgtE</fullName>
    </recommendedName>
</protein>
<feature type="domain" description="CBS" evidence="10">
    <location>
        <begin position="137"/>
        <end position="200"/>
    </location>
</feature>
<evidence type="ECO:0000256" key="3">
    <source>
        <dbReference type="ARBA" id="ARBA00022448"/>
    </source>
</evidence>
<keyword evidence="5 9" id="KW-0460">Magnesium</keyword>
<comment type="subunit">
    <text evidence="9">Homodimer.</text>
</comment>
<evidence type="ECO:0000259" key="10">
    <source>
        <dbReference type="PROSITE" id="PS51371"/>
    </source>
</evidence>
<dbReference type="AlphaFoldDB" id="A0A8A0RQ29"/>
<evidence type="ECO:0000256" key="9">
    <source>
        <dbReference type="RuleBase" id="RU362011"/>
    </source>
</evidence>
<feature type="transmembrane region" description="Helical" evidence="9">
    <location>
        <begin position="385"/>
        <end position="411"/>
    </location>
</feature>
<dbReference type="PANTHER" id="PTHR43773:SF1">
    <property type="entry name" value="MAGNESIUM TRANSPORTER MGTE"/>
    <property type="match status" value="1"/>
</dbReference>
<comment type="function">
    <text evidence="9">Acts as a magnesium transporter.</text>
</comment>
<evidence type="ECO:0000256" key="2">
    <source>
        <dbReference type="ARBA" id="ARBA00009749"/>
    </source>
</evidence>
<dbReference type="EMBL" id="CP059066">
    <property type="protein sequence ID" value="QSQ10353.1"/>
    <property type="molecule type" value="Genomic_DNA"/>
</dbReference>
<evidence type="ECO:0000256" key="1">
    <source>
        <dbReference type="ARBA" id="ARBA00004141"/>
    </source>
</evidence>
<dbReference type="GO" id="GO:0046872">
    <property type="term" value="F:metal ion binding"/>
    <property type="evidence" value="ECO:0007669"/>
    <property type="project" value="UniProtKB-KW"/>
</dbReference>
<dbReference type="InterPro" id="IPR006668">
    <property type="entry name" value="Mg_transptr_MgtE_intracell_dom"/>
</dbReference>
<evidence type="ECO:0000313" key="12">
    <source>
        <dbReference type="Proteomes" id="UP000662904"/>
    </source>
</evidence>
<reference evidence="11" key="1">
    <citation type="submission" date="2020-07" db="EMBL/GenBank/DDBJ databases">
        <title>Koleobacter methoxysyntrophicus gen. nov., sp. nov., a novel anaerobic bacterium isolated from deep subsurface oil field and proposal of Koleobacterales ord. nov. in the phylum Firmicutes.</title>
        <authorList>
            <person name="Sakamoto S."/>
            <person name="Tamaki H."/>
        </authorList>
    </citation>
    <scope>NUCLEOTIDE SEQUENCE</scope>
    <source>
        <strain evidence="11">NRmbB1</strain>
    </source>
</reference>
<dbReference type="InterPro" id="IPR036739">
    <property type="entry name" value="SLC41_membr_dom_sf"/>
</dbReference>
<keyword evidence="3 9" id="KW-0813">Transport</keyword>
<dbReference type="PROSITE" id="PS51371">
    <property type="entry name" value="CBS"/>
    <property type="match status" value="2"/>
</dbReference>
<sequence length="452" mass="50768">MVFKDLTPEEVLNLIEENNENMLMEYLEEQHPADIAELLEKIPDEKRLYIFNSLPPDKAVLVLEELDYDLRFYILNNLPYKYMTHLLKEMSADEITDFLGELPAEFSQKWLDLLEIREREDIRNLLKYEENTAGGLMTLEYVAFPFGYKIRDVLEKLPEMAPDAETIYYIYVTDKEKHLKGVVSLRDLILADPELTLEDVMLTDVKKVDVNMDQEDVARVFEKYGFLGLPVVDKENRLLGIITVDDVMDVLEEEATEDILKLAGTDSRTDIEGISPWYRAYRRLPWLLIALFGEIISGAVISGFSKALEAVVALSFFIPVLMDMGGNVGTQSSAVVVRGIATNRINVRELWENIIREGFIGLILGSICGIIAALIAYLWQGIPALGLVVGISMTLTLTVAAVLGTFVPLTLNKLGKDPAVSSGPFVTTTLDIISLTVYFSSASLFIGYILQS</sequence>
<dbReference type="SUPFAM" id="SSF158791">
    <property type="entry name" value="MgtE N-terminal domain-like"/>
    <property type="match status" value="1"/>
</dbReference>